<sequence length="122" mass="13750">MGPQSDLSVVLDGLPRDLPACQFSPIEDNKDISKNDQKQDKKIIDFLTEKAQKDFPQSAYQLGQLLFFEKDACKMLLEIVELPVGVDCPIGQRDLVHTAMYNLARAYYQGFGVPQSDKEAIR</sequence>
<evidence type="ECO:0000313" key="2">
    <source>
        <dbReference type="Proteomes" id="UP000784294"/>
    </source>
</evidence>
<dbReference type="SUPFAM" id="SSF81901">
    <property type="entry name" value="HCP-like"/>
    <property type="match status" value="1"/>
</dbReference>
<keyword evidence="2" id="KW-1185">Reference proteome</keyword>
<reference evidence="1" key="1">
    <citation type="submission" date="2018-11" db="EMBL/GenBank/DDBJ databases">
        <authorList>
            <consortium name="Pathogen Informatics"/>
        </authorList>
    </citation>
    <scope>NUCLEOTIDE SEQUENCE</scope>
</reference>
<dbReference type="AlphaFoldDB" id="A0A3S5FDZ9"/>
<dbReference type="Proteomes" id="UP000784294">
    <property type="component" value="Unassembled WGS sequence"/>
</dbReference>
<dbReference type="OrthoDB" id="2384430at2759"/>
<evidence type="ECO:0000313" key="1">
    <source>
        <dbReference type="EMBL" id="VEL22163.1"/>
    </source>
</evidence>
<organism evidence="1 2">
    <name type="scientific">Protopolystoma xenopodis</name>
    <dbReference type="NCBI Taxonomy" id="117903"/>
    <lineage>
        <taxon>Eukaryota</taxon>
        <taxon>Metazoa</taxon>
        <taxon>Spiralia</taxon>
        <taxon>Lophotrochozoa</taxon>
        <taxon>Platyhelminthes</taxon>
        <taxon>Monogenea</taxon>
        <taxon>Polyopisthocotylea</taxon>
        <taxon>Polystomatidea</taxon>
        <taxon>Polystomatidae</taxon>
        <taxon>Protopolystoma</taxon>
    </lineage>
</organism>
<comment type="caution">
    <text evidence="1">The sequence shown here is derived from an EMBL/GenBank/DDBJ whole genome shotgun (WGS) entry which is preliminary data.</text>
</comment>
<protein>
    <submittedName>
        <fullName evidence="1">Uncharacterized protein</fullName>
    </submittedName>
</protein>
<proteinExistence type="predicted"/>
<gene>
    <name evidence="1" type="ORF">PXEA_LOCUS15603</name>
</gene>
<dbReference type="EMBL" id="CAAALY010054993">
    <property type="protein sequence ID" value="VEL22163.1"/>
    <property type="molecule type" value="Genomic_DNA"/>
</dbReference>
<accession>A0A3S5FDZ9</accession>
<name>A0A3S5FDZ9_9PLAT</name>
<dbReference type="Gene3D" id="1.25.40.10">
    <property type="entry name" value="Tetratricopeptide repeat domain"/>
    <property type="match status" value="1"/>
</dbReference>
<dbReference type="InterPro" id="IPR011990">
    <property type="entry name" value="TPR-like_helical_dom_sf"/>
</dbReference>